<gene>
    <name evidence="2" type="ORF">Snoj_26770</name>
    <name evidence="3" type="ORF">Snoj_27510</name>
</gene>
<accession>A0ABQ3SL15</accession>
<dbReference type="EMBL" id="BNEC01000005">
    <property type="protein sequence ID" value="GHI68833.1"/>
    <property type="molecule type" value="Genomic_DNA"/>
</dbReference>
<dbReference type="EMBL" id="BNEC01000003">
    <property type="protein sequence ID" value="GHI68759.1"/>
    <property type="molecule type" value="Genomic_DNA"/>
</dbReference>
<dbReference type="Proteomes" id="UP000613974">
    <property type="component" value="Unassembled WGS sequence"/>
</dbReference>
<feature type="region of interest" description="Disordered" evidence="1">
    <location>
        <begin position="1"/>
        <end position="30"/>
    </location>
</feature>
<evidence type="ECO:0000313" key="4">
    <source>
        <dbReference type="Proteomes" id="UP000613974"/>
    </source>
</evidence>
<organism evidence="3 4">
    <name type="scientific">Streptomyces nojiriensis</name>
    <dbReference type="NCBI Taxonomy" id="66374"/>
    <lineage>
        <taxon>Bacteria</taxon>
        <taxon>Bacillati</taxon>
        <taxon>Actinomycetota</taxon>
        <taxon>Actinomycetes</taxon>
        <taxon>Kitasatosporales</taxon>
        <taxon>Streptomycetaceae</taxon>
        <taxon>Streptomyces</taxon>
    </lineage>
</organism>
<proteinExistence type="predicted"/>
<evidence type="ECO:0000256" key="1">
    <source>
        <dbReference type="SAM" id="MobiDB-lite"/>
    </source>
</evidence>
<name>A0ABQ3SL15_9ACTN</name>
<comment type="caution">
    <text evidence="3">The sequence shown here is derived from an EMBL/GenBank/DDBJ whole genome shotgun (WGS) entry which is preliminary data.</text>
</comment>
<reference evidence="4" key="1">
    <citation type="submission" date="2023-07" db="EMBL/GenBank/DDBJ databases">
        <title>Whole genome shotgun sequence of Streptomyces nojiriensis NBRC 13794.</title>
        <authorList>
            <person name="Komaki H."/>
            <person name="Tamura T."/>
        </authorList>
    </citation>
    <scope>NUCLEOTIDE SEQUENCE [LARGE SCALE GENOMIC DNA]</scope>
    <source>
        <strain evidence="4">NBRC 13794</strain>
    </source>
</reference>
<evidence type="ECO:0000313" key="3">
    <source>
        <dbReference type="EMBL" id="GHI68833.1"/>
    </source>
</evidence>
<sequence length="187" mass="19634">MSTAEPEAAEPEAVGPEAVGPEAVGPEAVPEEAPGRYLPVIDAMIALPFPAADFADAAGYGGPDFRVRVLRASEDFWDDEYHRALNLADAQMSAVLGTLAAALTVRWGDPLTVDLGPYLEVGFDGEWVPEPVGSLSQCACSMQVWTVPDRGRWIGLTVGQHDTELPLELMAVVARTPLPAPGAGVAG</sequence>
<reference evidence="3" key="2">
    <citation type="submission" date="2024-05" db="EMBL/GenBank/DDBJ databases">
        <title>Whole genome shotgun sequence of Streptomyces nojiriensis NBRC 13794.</title>
        <authorList>
            <person name="Komaki H."/>
            <person name="Tamura T."/>
        </authorList>
    </citation>
    <scope>NUCLEOTIDE SEQUENCE</scope>
    <source>
        <strain evidence="3 4">NBRC 13794</strain>
    </source>
</reference>
<dbReference type="GeneID" id="95595011"/>
<evidence type="ECO:0000313" key="2">
    <source>
        <dbReference type="EMBL" id="GHI68759.1"/>
    </source>
</evidence>
<dbReference type="RefSeq" id="WP_189746933.1">
    <property type="nucleotide sequence ID" value="NZ_BMRL01000024.1"/>
</dbReference>
<protein>
    <submittedName>
        <fullName evidence="3">Uncharacterized protein</fullName>
    </submittedName>
</protein>
<keyword evidence="4" id="KW-1185">Reference proteome</keyword>